<evidence type="ECO:0000256" key="1">
    <source>
        <dbReference type="ARBA" id="ARBA00004651"/>
    </source>
</evidence>
<evidence type="ECO:0000313" key="10">
    <source>
        <dbReference type="EMBL" id="PRR83058.1"/>
    </source>
</evidence>
<dbReference type="InterPro" id="IPR047817">
    <property type="entry name" value="ABC2_TM_bact-type"/>
</dbReference>
<feature type="transmembrane region" description="Helical" evidence="8">
    <location>
        <begin position="136"/>
        <end position="162"/>
    </location>
</feature>
<feature type="domain" description="ABC transmembrane type-2" evidence="9">
    <location>
        <begin position="102"/>
        <end position="325"/>
    </location>
</feature>
<comment type="subcellular location">
    <subcellularLocation>
        <location evidence="1 8">Cell membrane</location>
        <topology evidence="1 8">Multi-pass membrane protein</topology>
    </subcellularLocation>
</comment>
<dbReference type="InterPro" id="IPR013525">
    <property type="entry name" value="ABC2_TM"/>
</dbReference>
<keyword evidence="11" id="KW-1185">Reference proteome</keyword>
<evidence type="ECO:0000256" key="3">
    <source>
        <dbReference type="ARBA" id="ARBA00022448"/>
    </source>
</evidence>
<dbReference type="AlphaFoldDB" id="A0A2T0BGS9"/>
<dbReference type="GO" id="GO:0015920">
    <property type="term" value="P:lipopolysaccharide transport"/>
    <property type="evidence" value="ECO:0007669"/>
    <property type="project" value="TreeGrafter"/>
</dbReference>
<evidence type="ECO:0000256" key="7">
    <source>
        <dbReference type="ARBA" id="ARBA00023136"/>
    </source>
</evidence>
<feature type="transmembrane region" description="Helical" evidence="8">
    <location>
        <begin position="46"/>
        <end position="66"/>
    </location>
</feature>
<keyword evidence="4 8" id="KW-1003">Cell membrane</keyword>
<sequence>MKSIGKKKAFIVLGTCVGSVLLFMLFTKYYNVKVDEGVYGEGSTLLNIAMIFASLGLGWVAATALVELKETIKFLKISVDNKKLIKTLSRNDFKSKFAGSYFGIAWAFIHPVITILVYWFVFQGAFKQGDVAGKPFIFWFIAGIIPWFFFSEALPSTSNVFLEYGYLVKKVVFKIEVLPMVKIISALFVHVFFIGFIYLIMALYGYYPDAYTLQFIYYSFALVSIVYSVSVMSSAIILFFRDFGQIINVILSVGFWFTPIGWNVSILPKNLAILFKLNPLYYIVTGYRDAFIDKIYFWERPYGTLYFWVLCLVILSLGIKIYNRLKPHFSDVI</sequence>
<evidence type="ECO:0000256" key="2">
    <source>
        <dbReference type="ARBA" id="ARBA00007783"/>
    </source>
</evidence>
<feature type="transmembrane region" description="Helical" evidence="8">
    <location>
        <begin position="9"/>
        <end position="26"/>
    </location>
</feature>
<evidence type="ECO:0000256" key="6">
    <source>
        <dbReference type="ARBA" id="ARBA00022989"/>
    </source>
</evidence>
<reference evidence="10 11" key="1">
    <citation type="submission" date="2018-03" db="EMBL/GenBank/DDBJ databases">
        <title>Genome sequence of Clostridium vincentii DSM 10228.</title>
        <authorList>
            <person name="Poehlein A."/>
            <person name="Daniel R."/>
        </authorList>
    </citation>
    <scope>NUCLEOTIDE SEQUENCE [LARGE SCALE GENOMIC DNA]</scope>
    <source>
        <strain evidence="10 11">DSM 10228</strain>
    </source>
</reference>
<comment type="caution">
    <text evidence="10">The sequence shown here is derived from an EMBL/GenBank/DDBJ whole genome shotgun (WGS) entry which is preliminary data.</text>
</comment>
<evidence type="ECO:0000256" key="8">
    <source>
        <dbReference type="RuleBase" id="RU361157"/>
    </source>
</evidence>
<feature type="transmembrane region" description="Helical" evidence="8">
    <location>
        <begin position="216"/>
        <end position="239"/>
    </location>
</feature>
<dbReference type="Pfam" id="PF01061">
    <property type="entry name" value="ABC2_membrane"/>
    <property type="match status" value="1"/>
</dbReference>
<feature type="transmembrane region" description="Helical" evidence="8">
    <location>
        <begin position="183"/>
        <end position="204"/>
    </location>
</feature>
<proteinExistence type="inferred from homology"/>
<protein>
    <recommendedName>
        <fullName evidence="8">Transport permease protein</fullName>
    </recommendedName>
</protein>
<name>A0A2T0BGS9_9CLOT</name>
<comment type="similarity">
    <text evidence="2 8">Belongs to the ABC-2 integral membrane protein family.</text>
</comment>
<dbReference type="PANTHER" id="PTHR30413:SF10">
    <property type="entry name" value="CAPSULE POLYSACCHARIDE EXPORT INNER-MEMBRANE PROTEIN CTRC"/>
    <property type="match status" value="1"/>
</dbReference>
<keyword evidence="6 8" id="KW-1133">Transmembrane helix</keyword>
<feature type="transmembrane region" description="Helical" evidence="8">
    <location>
        <begin position="246"/>
        <end position="267"/>
    </location>
</feature>
<keyword evidence="7 8" id="KW-0472">Membrane</keyword>
<keyword evidence="5 8" id="KW-0812">Transmembrane</keyword>
<dbReference type="Proteomes" id="UP000239471">
    <property type="component" value="Unassembled WGS sequence"/>
</dbReference>
<evidence type="ECO:0000313" key="11">
    <source>
        <dbReference type="Proteomes" id="UP000239471"/>
    </source>
</evidence>
<feature type="transmembrane region" description="Helical" evidence="8">
    <location>
        <begin position="98"/>
        <end position="121"/>
    </location>
</feature>
<keyword evidence="3 8" id="KW-0813">Transport</keyword>
<dbReference type="GO" id="GO:0005886">
    <property type="term" value="C:plasma membrane"/>
    <property type="evidence" value="ECO:0007669"/>
    <property type="project" value="UniProtKB-SubCell"/>
</dbReference>
<evidence type="ECO:0000256" key="5">
    <source>
        <dbReference type="ARBA" id="ARBA00022692"/>
    </source>
</evidence>
<dbReference type="PANTHER" id="PTHR30413">
    <property type="entry name" value="INNER MEMBRANE TRANSPORT PERMEASE"/>
    <property type="match status" value="1"/>
</dbReference>
<dbReference type="EMBL" id="PVXQ01000010">
    <property type="protein sequence ID" value="PRR83058.1"/>
    <property type="molecule type" value="Genomic_DNA"/>
</dbReference>
<accession>A0A2T0BGS9</accession>
<evidence type="ECO:0000256" key="4">
    <source>
        <dbReference type="ARBA" id="ARBA00022475"/>
    </source>
</evidence>
<dbReference type="GO" id="GO:0140359">
    <property type="term" value="F:ABC-type transporter activity"/>
    <property type="evidence" value="ECO:0007669"/>
    <property type="project" value="InterPro"/>
</dbReference>
<gene>
    <name evidence="10" type="primary">tagG</name>
    <name evidence="10" type="ORF">CLVI_13070</name>
</gene>
<evidence type="ECO:0000259" key="9">
    <source>
        <dbReference type="PROSITE" id="PS51012"/>
    </source>
</evidence>
<dbReference type="PROSITE" id="PS51012">
    <property type="entry name" value="ABC_TM2"/>
    <property type="match status" value="1"/>
</dbReference>
<feature type="transmembrane region" description="Helical" evidence="8">
    <location>
        <begin position="305"/>
        <end position="323"/>
    </location>
</feature>
<organism evidence="10 11">
    <name type="scientific">Clostridium vincentii</name>
    <dbReference type="NCBI Taxonomy" id="52704"/>
    <lineage>
        <taxon>Bacteria</taxon>
        <taxon>Bacillati</taxon>
        <taxon>Bacillota</taxon>
        <taxon>Clostridia</taxon>
        <taxon>Eubacteriales</taxon>
        <taxon>Clostridiaceae</taxon>
        <taxon>Clostridium</taxon>
    </lineage>
</organism>